<feature type="region of interest" description="Disordered" evidence="1">
    <location>
        <begin position="80"/>
        <end position="106"/>
    </location>
</feature>
<proteinExistence type="predicted"/>
<keyword evidence="3" id="KW-1185">Reference proteome</keyword>
<reference evidence="2" key="1">
    <citation type="journal article" date="2020" name="Stud. Mycol.">
        <title>101 Dothideomycetes genomes: a test case for predicting lifestyles and emergence of pathogens.</title>
        <authorList>
            <person name="Haridas S."/>
            <person name="Albert R."/>
            <person name="Binder M."/>
            <person name="Bloem J."/>
            <person name="Labutti K."/>
            <person name="Salamov A."/>
            <person name="Andreopoulos B."/>
            <person name="Baker S."/>
            <person name="Barry K."/>
            <person name="Bills G."/>
            <person name="Bluhm B."/>
            <person name="Cannon C."/>
            <person name="Castanera R."/>
            <person name="Culley D."/>
            <person name="Daum C."/>
            <person name="Ezra D."/>
            <person name="Gonzalez J."/>
            <person name="Henrissat B."/>
            <person name="Kuo A."/>
            <person name="Liang C."/>
            <person name="Lipzen A."/>
            <person name="Lutzoni F."/>
            <person name="Magnuson J."/>
            <person name="Mondo S."/>
            <person name="Nolan M."/>
            <person name="Ohm R."/>
            <person name="Pangilinan J."/>
            <person name="Park H.-J."/>
            <person name="Ramirez L."/>
            <person name="Alfaro M."/>
            <person name="Sun H."/>
            <person name="Tritt A."/>
            <person name="Yoshinaga Y."/>
            <person name="Zwiers L.-H."/>
            <person name="Turgeon B."/>
            <person name="Goodwin S."/>
            <person name="Spatafora J."/>
            <person name="Crous P."/>
            <person name="Grigoriev I."/>
        </authorList>
    </citation>
    <scope>NUCLEOTIDE SEQUENCE</scope>
    <source>
        <strain evidence="2">CBS 110217</strain>
    </source>
</reference>
<feature type="compositionally biased region" description="Low complexity" evidence="1">
    <location>
        <begin position="39"/>
        <end position="58"/>
    </location>
</feature>
<dbReference type="OrthoDB" id="10252740at2759"/>
<dbReference type="EMBL" id="ML978289">
    <property type="protein sequence ID" value="KAF2024623.1"/>
    <property type="molecule type" value="Genomic_DNA"/>
</dbReference>
<organism evidence="2 3">
    <name type="scientific">Setomelanomma holmii</name>
    <dbReference type="NCBI Taxonomy" id="210430"/>
    <lineage>
        <taxon>Eukaryota</taxon>
        <taxon>Fungi</taxon>
        <taxon>Dikarya</taxon>
        <taxon>Ascomycota</taxon>
        <taxon>Pezizomycotina</taxon>
        <taxon>Dothideomycetes</taxon>
        <taxon>Pleosporomycetidae</taxon>
        <taxon>Pleosporales</taxon>
        <taxon>Pleosporineae</taxon>
        <taxon>Phaeosphaeriaceae</taxon>
        <taxon>Setomelanomma</taxon>
    </lineage>
</organism>
<evidence type="ECO:0000256" key="1">
    <source>
        <dbReference type="SAM" id="MobiDB-lite"/>
    </source>
</evidence>
<evidence type="ECO:0000313" key="3">
    <source>
        <dbReference type="Proteomes" id="UP000799777"/>
    </source>
</evidence>
<accession>A0A9P4GXS9</accession>
<comment type="caution">
    <text evidence="2">The sequence shown here is derived from an EMBL/GenBank/DDBJ whole genome shotgun (WGS) entry which is preliminary data.</text>
</comment>
<name>A0A9P4GXS9_9PLEO</name>
<feature type="region of interest" description="Disordered" evidence="1">
    <location>
        <begin position="1"/>
        <end position="58"/>
    </location>
</feature>
<dbReference type="Proteomes" id="UP000799777">
    <property type="component" value="Unassembled WGS sequence"/>
</dbReference>
<gene>
    <name evidence="2" type="ORF">EK21DRAFT_117602</name>
</gene>
<dbReference type="AlphaFoldDB" id="A0A9P4GXS9"/>
<sequence>MSGLNNNEPPGGGGLPPSVSPTLLSNVPQLMSGLAIGNPATTAPTAPPTTDTVPGPAAPAATGAGIVVIPTVNLANAPAPSFNESQHASFPPPANPYTHGNPASVAPTLSTTLSKLSDKLDYPVRTSLGEDKSGKRNVLSNHFDITVDPKTKFFEYKVIGIPAAESRANKRRQYRHYHLMDQLHQHATGPQTHNGHITTGEGAEWRLIDVTDPPAVYSLNVQFIRYVDIAGLREFANTNHPNPTTYDPSSAENALNIVMKHAIGNI</sequence>
<evidence type="ECO:0000313" key="2">
    <source>
        <dbReference type="EMBL" id="KAF2024623.1"/>
    </source>
</evidence>
<protein>
    <submittedName>
        <fullName evidence="2">Uncharacterized protein</fullName>
    </submittedName>
</protein>
<feature type="compositionally biased region" description="Low complexity" evidence="1">
    <location>
        <begin position="16"/>
        <end position="28"/>
    </location>
</feature>